<evidence type="ECO:0000313" key="2">
    <source>
        <dbReference type="Proteomes" id="UP000315344"/>
    </source>
</evidence>
<organism evidence="1 2">
    <name type="scientific">Paracoccus denitrificans</name>
    <dbReference type="NCBI Taxonomy" id="266"/>
    <lineage>
        <taxon>Bacteria</taxon>
        <taxon>Pseudomonadati</taxon>
        <taxon>Pseudomonadota</taxon>
        <taxon>Alphaproteobacteria</taxon>
        <taxon>Rhodobacterales</taxon>
        <taxon>Paracoccaceae</taxon>
        <taxon>Paracoccus</taxon>
    </lineage>
</organism>
<name>A0A533I073_PARDE</name>
<dbReference type="SUPFAM" id="SSF51197">
    <property type="entry name" value="Clavaminate synthase-like"/>
    <property type="match status" value="1"/>
</dbReference>
<dbReference type="Proteomes" id="UP000315344">
    <property type="component" value="Unassembled WGS sequence"/>
</dbReference>
<gene>
    <name evidence="1" type="ORF">DI616_16340</name>
</gene>
<sequence length="263" mass="28438">MSIPQEMGLTSDQVESFINDGFVKVDDAFSRDLAKVCRNELWADMGLAPERPETWTEPVVRIGSKSSPSFVAAANTPRLHAAYDTLVGEGRWLAPQGLGTFPIRFPSNESAGDDGWHVDVSFGTENPDFMEWRANVTSSGRALLMLFLFSDVGPDDAPTRIRKGSHATIARELLPYGKAGATLRQLSADGYASTQECEIALATGAAGTVYLCHPFVVHAAQPHHGSEPRFMAQPPLVPSMEFDPKLAPSPVQVAIRKACGLTI</sequence>
<dbReference type="Pfam" id="PF05721">
    <property type="entry name" value="PhyH"/>
    <property type="match status" value="1"/>
</dbReference>
<keyword evidence="1" id="KW-0560">Oxidoreductase</keyword>
<dbReference type="AlphaFoldDB" id="A0A533I073"/>
<reference evidence="1 2" key="1">
    <citation type="journal article" date="2017" name="Nat. Commun.">
        <title>In situ click chemistry generation of cyclooxygenase-2 inhibitors.</title>
        <authorList>
            <person name="Bhardwaj A."/>
            <person name="Kaur J."/>
            <person name="Wuest M."/>
            <person name="Wuest F."/>
        </authorList>
    </citation>
    <scope>NUCLEOTIDE SEQUENCE [LARGE SCALE GENOMIC DNA]</scope>
    <source>
        <strain evidence="1">S2_012_000_R3_94</strain>
    </source>
</reference>
<dbReference type="EMBL" id="VAFL01000016">
    <property type="protein sequence ID" value="TKW65099.1"/>
    <property type="molecule type" value="Genomic_DNA"/>
</dbReference>
<comment type="caution">
    <text evidence="1">The sequence shown here is derived from an EMBL/GenBank/DDBJ whole genome shotgun (WGS) entry which is preliminary data.</text>
</comment>
<keyword evidence="1" id="KW-0223">Dioxygenase</keyword>
<evidence type="ECO:0000313" key="1">
    <source>
        <dbReference type="EMBL" id="TKW65099.1"/>
    </source>
</evidence>
<dbReference type="InterPro" id="IPR008775">
    <property type="entry name" value="Phytyl_CoA_dOase-like"/>
</dbReference>
<proteinExistence type="predicted"/>
<dbReference type="Gene3D" id="2.60.120.620">
    <property type="entry name" value="q2cbj1_9rhob like domain"/>
    <property type="match status" value="1"/>
</dbReference>
<accession>A0A533I073</accession>
<dbReference type="GO" id="GO:0016706">
    <property type="term" value="F:2-oxoglutarate-dependent dioxygenase activity"/>
    <property type="evidence" value="ECO:0007669"/>
    <property type="project" value="UniProtKB-ARBA"/>
</dbReference>
<protein>
    <submittedName>
        <fullName evidence="1">Phytanoyl-CoA dioxygenase</fullName>
    </submittedName>
</protein>